<evidence type="ECO:0000313" key="3">
    <source>
        <dbReference type="Proteomes" id="UP000249464"/>
    </source>
</evidence>
<dbReference type="AlphaFoldDB" id="A0A2X0M4Q9"/>
<keyword evidence="3" id="KW-1185">Reference proteome</keyword>
<accession>A0A2X0M4Q9</accession>
<evidence type="ECO:0000256" key="1">
    <source>
        <dbReference type="SAM" id="MobiDB-lite"/>
    </source>
</evidence>
<organism evidence="2 3">
    <name type="scientific">Microbotryum silenes-dioicae</name>
    <dbReference type="NCBI Taxonomy" id="796604"/>
    <lineage>
        <taxon>Eukaryota</taxon>
        <taxon>Fungi</taxon>
        <taxon>Dikarya</taxon>
        <taxon>Basidiomycota</taxon>
        <taxon>Pucciniomycotina</taxon>
        <taxon>Microbotryomycetes</taxon>
        <taxon>Microbotryales</taxon>
        <taxon>Microbotryaceae</taxon>
        <taxon>Microbotryum</taxon>
    </lineage>
</organism>
<feature type="region of interest" description="Disordered" evidence="1">
    <location>
        <begin position="1"/>
        <end position="23"/>
    </location>
</feature>
<feature type="compositionally biased region" description="Basic and acidic residues" evidence="1">
    <location>
        <begin position="1"/>
        <end position="12"/>
    </location>
</feature>
<evidence type="ECO:0000313" key="2">
    <source>
        <dbReference type="EMBL" id="SGY38922.1"/>
    </source>
</evidence>
<reference evidence="2 3" key="1">
    <citation type="submission" date="2016-11" db="EMBL/GenBank/DDBJ databases">
        <authorList>
            <person name="Jaros S."/>
            <person name="Januszkiewicz K."/>
            <person name="Wedrychowicz H."/>
        </authorList>
    </citation>
    <scope>NUCLEOTIDE SEQUENCE [LARGE SCALE GENOMIC DNA]</scope>
</reference>
<protein>
    <submittedName>
        <fullName evidence="2">BQ5605_C003g02103 protein</fullName>
    </submittedName>
</protein>
<proteinExistence type="predicted"/>
<name>A0A2X0M4Q9_9BASI</name>
<sequence length="113" mass="12468">MKGRGSNERHNTTETPNGDVPTLVGLKVTGAKWGSTLVTSNNTCAYYTNTSETGVVAFWWAHSTSTCWIQNSAQRLHGRVWTRKLLGPQSDQDVLSGKGRVPERLQHDCHCLA</sequence>
<dbReference type="Proteomes" id="UP000249464">
    <property type="component" value="Unassembled WGS sequence"/>
</dbReference>
<dbReference type="EMBL" id="FQNC01000042">
    <property type="protein sequence ID" value="SGY38922.1"/>
    <property type="molecule type" value="Genomic_DNA"/>
</dbReference>
<gene>
    <name evidence="2" type="primary">BQ5605_C003g02103</name>
    <name evidence="2" type="ORF">BQ5605_C003G02103</name>
</gene>